<evidence type="ECO:0000256" key="1">
    <source>
        <dbReference type="SAM" id="Coils"/>
    </source>
</evidence>
<keyword evidence="1" id="KW-0175">Coiled coil</keyword>
<reference evidence="2" key="1">
    <citation type="journal article" date="2014" name="Front. Microbiol.">
        <title>High frequency of phylogenetically diverse reductive dehalogenase-homologous genes in deep subseafloor sedimentary metagenomes.</title>
        <authorList>
            <person name="Kawai M."/>
            <person name="Futagami T."/>
            <person name="Toyoda A."/>
            <person name="Takaki Y."/>
            <person name="Nishi S."/>
            <person name="Hori S."/>
            <person name="Arai W."/>
            <person name="Tsubouchi T."/>
            <person name="Morono Y."/>
            <person name="Uchiyama I."/>
            <person name="Ito T."/>
            <person name="Fujiyama A."/>
            <person name="Inagaki F."/>
            <person name="Takami H."/>
        </authorList>
    </citation>
    <scope>NUCLEOTIDE SEQUENCE</scope>
    <source>
        <strain evidence="2">Expedition CK06-06</strain>
    </source>
</reference>
<gene>
    <name evidence="2" type="ORF">S12H4_27720</name>
</gene>
<dbReference type="AlphaFoldDB" id="X1T2M7"/>
<protein>
    <submittedName>
        <fullName evidence="2">Uncharacterized protein</fullName>
    </submittedName>
</protein>
<evidence type="ECO:0000313" key="2">
    <source>
        <dbReference type="EMBL" id="GAI99562.1"/>
    </source>
</evidence>
<name>X1T2M7_9ZZZZ</name>
<comment type="caution">
    <text evidence="2">The sequence shown here is derived from an EMBL/GenBank/DDBJ whole genome shotgun (WGS) entry which is preliminary data.</text>
</comment>
<sequence length="130" mass="15851">MSKLKEKELEELLNNLWADFERRIEAIIIQHEAKGYHEKAEEVRKQLKRNEQAYQQIKERIQAYAEHQELTANYIDIVIDLYDQLEQKKLFVTKEFVEKMVEESVYVLHKDMKVFYERKFKEAGARIMRK</sequence>
<feature type="coiled-coil region" evidence="1">
    <location>
        <begin position="33"/>
        <end position="67"/>
    </location>
</feature>
<proteinExistence type="predicted"/>
<accession>X1T2M7</accession>
<organism evidence="2">
    <name type="scientific">marine sediment metagenome</name>
    <dbReference type="NCBI Taxonomy" id="412755"/>
    <lineage>
        <taxon>unclassified sequences</taxon>
        <taxon>metagenomes</taxon>
        <taxon>ecological metagenomes</taxon>
    </lineage>
</organism>
<dbReference type="EMBL" id="BARW01015840">
    <property type="protein sequence ID" value="GAI99562.1"/>
    <property type="molecule type" value="Genomic_DNA"/>
</dbReference>